<name>A0ACC0FYG8_9ERIC</name>
<evidence type="ECO:0000313" key="2">
    <source>
        <dbReference type="Proteomes" id="UP001060215"/>
    </source>
</evidence>
<keyword evidence="2" id="KW-1185">Reference proteome</keyword>
<reference evidence="1 2" key="1">
    <citation type="journal article" date="2022" name="Plant J.">
        <title>Chromosome-level genome of Camellia lanceoleosa provides a valuable resource for understanding genome evolution and self-incompatibility.</title>
        <authorList>
            <person name="Gong W."/>
            <person name="Xiao S."/>
            <person name="Wang L."/>
            <person name="Liao Z."/>
            <person name="Chang Y."/>
            <person name="Mo W."/>
            <person name="Hu G."/>
            <person name="Li W."/>
            <person name="Zhao G."/>
            <person name="Zhu H."/>
            <person name="Hu X."/>
            <person name="Ji K."/>
            <person name="Xiang X."/>
            <person name="Song Q."/>
            <person name="Yuan D."/>
            <person name="Jin S."/>
            <person name="Zhang L."/>
        </authorList>
    </citation>
    <scope>NUCLEOTIDE SEQUENCE [LARGE SCALE GENOMIC DNA]</scope>
    <source>
        <strain evidence="1">SQ_2022a</strain>
    </source>
</reference>
<evidence type="ECO:0000313" key="1">
    <source>
        <dbReference type="EMBL" id="KAI7993115.1"/>
    </source>
</evidence>
<comment type="caution">
    <text evidence="1">The sequence shown here is derived from an EMBL/GenBank/DDBJ whole genome shotgun (WGS) entry which is preliminary data.</text>
</comment>
<sequence length="295" mass="32840">MKGMKGRFLKKLKSISTITSLRQSIVFQVNPSHQNFHTDATNIINVPDLVNQVKDEEFDSPSHVSEKEKFASVTESKDIIVPANDHHDIPIVSESGSTSACTVSLPVTQLLTEPETCDFHPILKIDNEEFPTLLDFEEKCPPGGSELVILYTTSLRGIRKTFEDCCSIRFLLESFRVLYHERDVSMHLEFREELWRIAGGRVVPPRLFIKGRHIGGADEVVGLHEQGRLRNLLRGIPPKPYNGPCNGCGGVCFVVCLNCNGSCKVIADEGLNCELSIVRCPECNENGLIKCSICN</sequence>
<dbReference type="EMBL" id="CM045770">
    <property type="protein sequence ID" value="KAI7993115.1"/>
    <property type="molecule type" value="Genomic_DNA"/>
</dbReference>
<accession>A0ACC0FYG8</accession>
<dbReference type="Proteomes" id="UP001060215">
    <property type="component" value="Chromosome 13"/>
</dbReference>
<protein>
    <submittedName>
        <fullName evidence="1">Uncharacterized protein</fullName>
    </submittedName>
</protein>
<proteinExistence type="predicted"/>
<gene>
    <name evidence="1" type="ORF">LOK49_LG12G02011</name>
</gene>
<organism evidence="1 2">
    <name type="scientific">Camellia lanceoleosa</name>
    <dbReference type="NCBI Taxonomy" id="1840588"/>
    <lineage>
        <taxon>Eukaryota</taxon>
        <taxon>Viridiplantae</taxon>
        <taxon>Streptophyta</taxon>
        <taxon>Embryophyta</taxon>
        <taxon>Tracheophyta</taxon>
        <taxon>Spermatophyta</taxon>
        <taxon>Magnoliopsida</taxon>
        <taxon>eudicotyledons</taxon>
        <taxon>Gunneridae</taxon>
        <taxon>Pentapetalae</taxon>
        <taxon>asterids</taxon>
        <taxon>Ericales</taxon>
        <taxon>Theaceae</taxon>
        <taxon>Camellia</taxon>
    </lineage>
</organism>